<dbReference type="InterPro" id="IPR010817">
    <property type="entry name" value="HemY_N"/>
</dbReference>
<dbReference type="NCBIfam" id="TIGR00540">
    <property type="entry name" value="TPR_hemY_coli"/>
    <property type="match status" value="1"/>
</dbReference>
<comment type="subcellular location">
    <subcellularLocation>
        <location evidence="2">Cell inner membrane</location>
        <topology evidence="2">Multi-pass membrane protein</topology>
    </subcellularLocation>
</comment>
<dbReference type="SUPFAM" id="SSF48452">
    <property type="entry name" value="TPR-like"/>
    <property type="match status" value="1"/>
</dbReference>
<reference evidence="12 13" key="1">
    <citation type="submission" date="2021-02" db="EMBL/GenBank/DDBJ databases">
        <authorList>
            <person name="Lee D.-H."/>
        </authorList>
    </citation>
    <scope>NUCLEOTIDE SEQUENCE [LARGE SCALE GENOMIC DNA]</scope>
    <source>
        <strain evidence="12 13">UL073</strain>
    </source>
</reference>
<name>A0ABS2IJX0_9GAMM</name>
<comment type="function">
    <text evidence="1">Involved in a late step of protoheme IX synthesis.</text>
</comment>
<dbReference type="RefSeq" id="WP_205350455.1">
    <property type="nucleotide sequence ID" value="NZ_JAFEUP010000007.1"/>
</dbReference>
<protein>
    <submittedName>
        <fullName evidence="12">Heme biosynthesis protein HemY</fullName>
    </submittedName>
</protein>
<feature type="domain" description="HemY N-terminal" evidence="11">
    <location>
        <begin position="32"/>
        <end position="138"/>
    </location>
</feature>
<evidence type="ECO:0000256" key="5">
    <source>
        <dbReference type="ARBA" id="ARBA00022519"/>
    </source>
</evidence>
<accession>A0ABS2IJX0</accession>
<comment type="caution">
    <text evidence="12">The sequence shown here is derived from an EMBL/GenBank/DDBJ whole genome shotgun (WGS) entry which is preliminary data.</text>
</comment>
<keyword evidence="5" id="KW-0997">Cell inner membrane</keyword>
<evidence type="ECO:0000256" key="8">
    <source>
        <dbReference type="ARBA" id="ARBA00023136"/>
    </source>
</evidence>
<organism evidence="12 13">
    <name type="scientific">Zestomonas insulae</name>
    <dbReference type="NCBI Taxonomy" id="2809017"/>
    <lineage>
        <taxon>Bacteria</taxon>
        <taxon>Pseudomonadati</taxon>
        <taxon>Pseudomonadota</taxon>
        <taxon>Gammaproteobacteria</taxon>
        <taxon>Pseudomonadales</taxon>
        <taxon>Pseudomonadaceae</taxon>
        <taxon>Zestomonas</taxon>
    </lineage>
</organism>
<evidence type="ECO:0000313" key="12">
    <source>
        <dbReference type="EMBL" id="MBM7063257.1"/>
    </source>
</evidence>
<sequence length="418" mass="46977">MMLRTRVRVLLIVLLVAAVVAGLAWAFAEHAGYVLIAFKGFRYESSLWAFLAVLAVLWLVLFLVRLLLRLVFVSGGVVNPWSRRNRSRRARLASEQGLLDLAEGHWARALRHLKRAAEDDAQPLIYYLGAARAAQKLGEYAESDALLERALERQPQAELAVALAHAELQQGRGELDAALDTLTAMRERYPQHHQVLRQLQFLLQQRGDWPALLGLLPELRKHKVLPEDELLGLERRAWAARLEQAGEDGLNAGETALQPLSQAWQQLSSQRRQDPELVAAYARQLQRVGAQEEAEELLRKSLKQQYEPRLVNLYGQVRGSDPARQLQTAEGWLAAHPQDAELLLALGRLSQQNQLWGKAREYFEGSLSLARTPQTCVELARLLAQLGETSRSHQLFEDGLSLLGQPLHSLPQPLPARV</sequence>
<keyword evidence="13" id="KW-1185">Reference proteome</keyword>
<evidence type="ECO:0000259" key="11">
    <source>
        <dbReference type="Pfam" id="PF07219"/>
    </source>
</evidence>
<evidence type="ECO:0000256" key="4">
    <source>
        <dbReference type="ARBA" id="ARBA00022475"/>
    </source>
</evidence>
<evidence type="ECO:0000313" key="13">
    <source>
        <dbReference type="Proteomes" id="UP000717995"/>
    </source>
</evidence>
<evidence type="ECO:0000256" key="9">
    <source>
        <dbReference type="ARBA" id="ARBA00023244"/>
    </source>
</evidence>
<evidence type="ECO:0000256" key="10">
    <source>
        <dbReference type="SAM" id="Phobius"/>
    </source>
</evidence>
<dbReference type="InterPro" id="IPR005254">
    <property type="entry name" value="Heme_biosyn_assoc_TPR_pro"/>
</dbReference>
<dbReference type="Pfam" id="PF07219">
    <property type="entry name" value="HemY_N"/>
    <property type="match status" value="1"/>
</dbReference>
<evidence type="ECO:0000256" key="7">
    <source>
        <dbReference type="ARBA" id="ARBA00022989"/>
    </source>
</evidence>
<keyword evidence="4" id="KW-1003">Cell membrane</keyword>
<proteinExistence type="predicted"/>
<dbReference type="InterPro" id="IPR011990">
    <property type="entry name" value="TPR-like_helical_dom_sf"/>
</dbReference>
<keyword evidence="8 10" id="KW-0472">Membrane</keyword>
<dbReference type="Gene3D" id="1.25.40.10">
    <property type="entry name" value="Tetratricopeptide repeat domain"/>
    <property type="match status" value="2"/>
</dbReference>
<evidence type="ECO:0000256" key="3">
    <source>
        <dbReference type="ARBA" id="ARBA00004744"/>
    </source>
</evidence>
<evidence type="ECO:0000256" key="2">
    <source>
        <dbReference type="ARBA" id="ARBA00004429"/>
    </source>
</evidence>
<evidence type="ECO:0000256" key="1">
    <source>
        <dbReference type="ARBA" id="ARBA00002962"/>
    </source>
</evidence>
<keyword evidence="6 10" id="KW-0812">Transmembrane</keyword>
<feature type="transmembrane region" description="Helical" evidence="10">
    <location>
        <begin position="50"/>
        <end position="78"/>
    </location>
</feature>
<keyword evidence="9" id="KW-0627">Porphyrin biosynthesis</keyword>
<dbReference type="EMBL" id="JAFEUP010000007">
    <property type="protein sequence ID" value="MBM7063257.1"/>
    <property type="molecule type" value="Genomic_DNA"/>
</dbReference>
<comment type="pathway">
    <text evidence="3">Porphyrin-containing compound metabolism; protoheme biosynthesis.</text>
</comment>
<keyword evidence="7 10" id="KW-1133">Transmembrane helix</keyword>
<evidence type="ECO:0000256" key="6">
    <source>
        <dbReference type="ARBA" id="ARBA00022692"/>
    </source>
</evidence>
<gene>
    <name evidence="12" type="ORF">JQX08_21275</name>
</gene>
<dbReference type="Proteomes" id="UP000717995">
    <property type="component" value="Unassembled WGS sequence"/>
</dbReference>